<keyword evidence="1" id="KW-0812">Transmembrane</keyword>
<feature type="transmembrane region" description="Helical" evidence="1">
    <location>
        <begin position="197"/>
        <end position="215"/>
    </location>
</feature>
<name>M2XU53_9NOCA</name>
<evidence type="ECO:0008006" key="4">
    <source>
        <dbReference type="Google" id="ProtNLM"/>
    </source>
</evidence>
<evidence type="ECO:0000313" key="2">
    <source>
        <dbReference type="EMBL" id="EME64491.1"/>
    </source>
</evidence>
<dbReference type="Proteomes" id="UP000011731">
    <property type="component" value="Unassembled WGS sequence"/>
</dbReference>
<dbReference type="PATRIC" id="fig|1278076.4.peg.2686"/>
<evidence type="ECO:0000313" key="3">
    <source>
        <dbReference type="Proteomes" id="UP000011731"/>
    </source>
</evidence>
<keyword evidence="3" id="KW-1185">Reference proteome</keyword>
<feature type="transmembrane region" description="Helical" evidence="1">
    <location>
        <begin position="25"/>
        <end position="46"/>
    </location>
</feature>
<feature type="transmembrane region" description="Helical" evidence="1">
    <location>
        <begin position="221"/>
        <end position="240"/>
    </location>
</feature>
<gene>
    <name evidence="2" type="ORF">G352_12949</name>
</gene>
<sequence length="330" mass="34381">MGVVDDAVSYAGAVTTRRVIDPAGALFGLGLPLVAAAATLLLTRVWESRLPPRIATHWSGSAPDGFTDPVSFSWTMALVILLIGGGCSAIAALAPAMLLMRRYMLVLGLGVTGLLSTLGVTVLASQLDTPAEQARLPMWSIGAGVALGVAAGVLGASRLRDHRVRRPATGRPDPALPRGPVELPIVEQVGTGTRTTVALAALVVAPAVVVCGAARNWWPLAIFLPVAALVLSLLRFRVVVDDTGVRVQNLGMTAVDYDLDEIVGARVAHVRPFQDWGGWGLRAKGRGRYGLVTITGPALVLTVAGGQEFTVTAAQAERMAGALNALADRR</sequence>
<comment type="caution">
    <text evidence="2">The sequence shown here is derived from an EMBL/GenBank/DDBJ whole genome shotgun (WGS) entry which is preliminary data.</text>
</comment>
<dbReference type="AlphaFoldDB" id="M2XU53"/>
<reference evidence="2 3" key="1">
    <citation type="journal article" date="2013" name="Genome Announc.">
        <title>Draft Genome Sequence of Rhodococcus ruber Strain BKS 20-38.</title>
        <authorList>
            <person name="Bala M."/>
            <person name="Kumar S."/>
            <person name="Raghava G.P."/>
            <person name="Mayilraj S."/>
        </authorList>
    </citation>
    <scope>NUCLEOTIDE SEQUENCE [LARGE SCALE GENOMIC DNA]</scope>
    <source>
        <strain evidence="2 3">BKS 20-38</strain>
    </source>
</reference>
<organism evidence="2 3">
    <name type="scientific">Rhodococcus ruber BKS 20-38</name>
    <dbReference type="NCBI Taxonomy" id="1278076"/>
    <lineage>
        <taxon>Bacteria</taxon>
        <taxon>Bacillati</taxon>
        <taxon>Actinomycetota</taxon>
        <taxon>Actinomycetes</taxon>
        <taxon>Mycobacteriales</taxon>
        <taxon>Nocardiaceae</taxon>
        <taxon>Rhodococcus</taxon>
    </lineage>
</organism>
<dbReference type="EMBL" id="AOEX01000037">
    <property type="protein sequence ID" value="EME64491.1"/>
    <property type="molecule type" value="Genomic_DNA"/>
</dbReference>
<proteinExistence type="predicted"/>
<feature type="transmembrane region" description="Helical" evidence="1">
    <location>
        <begin position="136"/>
        <end position="156"/>
    </location>
</feature>
<feature type="transmembrane region" description="Helical" evidence="1">
    <location>
        <begin position="72"/>
        <end position="96"/>
    </location>
</feature>
<feature type="transmembrane region" description="Helical" evidence="1">
    <location>
        <begin position="103"/>
        <end position="124"/>
    </location>
</feature>
<keyword evidence="1" id="KW-1133">Transmembrane helix</keyword>
<keyword evidence="1" id="KW-0472">Membrane</keyword>
<protein>
    <recommendedName>
        <fullName evidence="4">DUF1648 domain-containing protein</fullName>
    </recommendedName>
</protein>
<accession>M2XU53</accession>
<evidence type="ECO:0000256" key="1">
    <source>
        <dbReference type="SAM" id="Phobius"/>
    </source>
</evidence>